<keyword evidence="4" id="KW-1185">Reference proteome</keyword>
<accession>A0A1E3VU03</accession>
<dbReference type="InterPro" id="IPR052763">
    <property type="entry name" value="DnaJ_C4"/>
</dbReference>
<evidence type="ECO:0000256" key="1">
    <source>
        <dbReference type="SAM" id="Phobius"/>
    </source>
</evidence>
<protein>
    <recommendedName>
        <fullName evidence="2">J domain-containing protein</fullName>
    </recommendedName>
</protein>
<evidence type="ECO:0000313" key="3">
    <source>
        <dbReference type="EMBL" id="ODR96761.1"/>
    </source>
</evidence>
<organism evidence="3 4">
    <name type="scientific">Methyloceanibacter superfactus</name>
    <dbReference type="NCBI Taxonomy" id="1774969"/>
    <lineage>
        <taxon>Bacteria</taxon>
        <taxon>Pseudomonadati</taxon>
        <taxon>Pseudomonadota</taxon>
        <taxon>Alphaproteobacteria</taxon>
        <taxon>Hyphomicrobiales</taxon>
        <taxon>Hyphomicrobiaceae</taxon>
        <taxon>Methyloceanibacter</taxon>
    </lineage>
</organism>
<feature type="domain" description="J" evidence="2">
    <location>
        <begin position="4"/>
        <end position="66"/>
    </location>
</feature>
<keyword evidence="1" id="KW-1133">Transmembrane helix</keyword>
<dbReference type="Pfam" id="PF00226">
    <property type="entry name" value="DnaJ"/>
    <property type="match status" value="1"/>
</dbReference>
<feature type="transmembrane region" description="Helical" evidence="1">
    <location>
        <begin position="108"/>
        <end position="129"/>
    </location>
</feature>
<keyword evidence="1" id="KW-0812">Transmembrane</keyword>
<dbReference type="SUPFAM" id="SSF46565">
    <property type="entry name" value="Chaperone J-domain"/>
    <property type="match status" value="1"/>
</dbReference>
<sequence>MPQTYYEVLGVAKGAGAAEISNAYRQRAKELHPDLPGGDAEAFKRLNEAHHVLCDSYKRGLYDLQTKLQEPADEPASNAGVWVNILASLASGALGVMFWVWGDKPGDAYNGYFVALGWVAILYGIGLFVDRHNTFSNPLITAKRVIVYLLYAAIGLAISMSVLGAALAILAGLFALACWLFWLVF</sequence>
<dbReference type="PRINTS" id="PR00625">
    <property type="entry name" value="JDOMAIN"/>
</dbReference>
<keyword evidence="1" id="KW-0472">Membrane</keyword>
<comment type="caution">
    <text evidence="3">The sequence shown here is derived from an EMBL/GenBank/DDBJ whole genome shotgun (WGS) entry which is preliminary data.</text>
</comment>
<dbReference type="AlphaFoldDB" id="A0A1E3VU03"/>
<dbReference type="OrthoDB" id="7822896at2"/>
<dbReference type="PANTHER" id="PTHR44825:SF1">
    <property type="entry name" value="DNAJ HOMOLOG SUBFAMILY C MEMBER 4"/>
    <property type="match status" value="1"/>
</dbReference>
<dbReference type="SMART" id="SM00271">
    <property type="entry name" value="DnaJ"/>
    <property type="match status" value="1"/>
</dbReference>
<dbReference type="RefSeq" id="WP_069442270.1">
    <property type="nucleotide sequence ID" value="NZ_LPWF01000028.1"/>
</dbReference>
<reference evidence="3 4" key="1">
    <citation type="journal article" date="2016" name="Environ. Microbiol.">
        <title>New Methyloceanibacter diversity from North Sea sediments includes methanotroph containing solely the soluble methane monooxygenase.</title>
        <authorList>
            <person name="Vekeman B."/>
            <person name="Kerckhof F.M."/>
            <person name="Cremers G."/>
            <person name="de Vos P."/>
            <person name="Vandamme P."/>
            <person name="Boon N."/>
            <person name="Op den Camp H.J."/>
            <person name="Heylen K."/>
        </authorList>
    </citation>
    <scope>NUCLEOTIDE SEQUENCE [LARGE SCALE GENOMIC DNA]</scope>
    <source>
        <strain evidence="3 4">R-67175</strain>
    </source>
</reference>
<proteinExistence type="predicted"/>
<feature type="transmembrane region" description="Helical" evidence="1">
    <location>
        <begin position="81"/>
        <end position="102"/>
    </location>
</feature>
<name>A0A1E3VU03_9HYPH</name>
<evidence type="ECO:0000313" key="4">
    <source>
        <dbReference type="Proteomes" id="UP000094472"/>
    </source>
</evidence>
<feature type="transmembrane region" description="Helical" evidence="1">
    <location>
        <begin position="149"/>
        <end position="182"/>
    </location>
</feature>
<gene>
    <name evidence="3" type="ORF">AUC69_14345</name>
</gene>
<dbReference type="Proteomes" id="UP000094472">
    <property type="component" value="Unassembled WGS sequence"/>
</dbReference>
<evidence type="ECO:0000259" key="2">
    <source>
        <dbReference type="PROSITE" id="PS50076"/>
    </source>
</evidence>
<dbReference type="PROSITE" id="PS50076">
    <property type="entry name" value="DNAJ_2"/>
    <property type="match status" value="1"/>
</dbReference>
<dbReference type="Gene3D" id="1.10.287.110">
    <property type="entry name" value="DnaJ domain"/>
    <property type="match status" value="1"/>
</dbReference>
<dbReference type="PANTHER" id="PTHR44825">
    <property type="match status" value="1"/>
</dbReference>
<dbReference type="CDD" id="cd06257">
    <property type="entry name" value="DnaJ"/>
    <property type="match status" value="1"/>
</dbReference>
<dbReference type="EMBL" id="LPWF01000028">
    <property type="protein sequence ID" value="ODR96761.1"/>
    <property type="molecule type" value="Genomic_DNA"/>
</dbReference>
<dbReference type="STRING" id="1774969.AUC69_14345"/>
<dbReference type="InterPro" id="IPR036869">
    <property type="entry name" value="J_dom_sf"/>
</dbReference>
<dbReference type="InterPro" id="IPR001623">
    <property type="entry name" value="DnaJ_domain"/>
</dbReference>